<reference evidence="2 3" key="1">
    <citation type="journal article" date="2019" name="Int. J. Syst. Evol. Microbiol.">
        <title>The Global Catalogue of Microorganisms (GCM) 10K type strain sequencing project: providing services to taxonomists for standard genome sequencing and annotation.</title>
        <authorList>
            <consortium name="The Broad Institute Genomics Platform"/>
            <consortium name="The Broad Institute Genome Sequencing Center for Infectious Disease"/>
            <person name="Wu L."/>
            <person name="Ma J."/>
        </authorList>
    </citation>
    <scope>NUCLEOTIDE SEQUENCE [LARGE SCALE GENOMIC DNA]</scope>
    <source>
        <strain evidence="2 3">JCM 9933</strain>
    </source>
</reference>
<organism evidence="2 3">
    <name type="scientific">Craurococcus roseus</name>
    <dbReference type="NCBI Taxonomy" id="77585"/>
    <lineage>
        <taxon>Bacteria</taxon>
        <taxon>Pseudomonadati</taxon>
        <taxon>Pseudomonadota</taxon>
        <taxon>Alphaproteobacteria</taxon>
        <taxon>Acetobacterales</taxon>
        <taxon>Acetobacteraceae</taxon>
        <taxon>Craurococcus</taxon>
    </lineage>
</organism>
<proteinExistence type="predicted"/>
<feature type="signal peptide" evidence="1">
    <location>
        <begin position="1"/>
        <end position="29"/>
    </location>
</feature>
<evidence type="ECO:0000313" key="2">
    <source>
        <dbReference type="EMBL" id="GAA0574742.1"/>
    </source>
</evidence>
<evidence type="ECO:0000256" key="1">
    <source>
        <dbReference type="SAM" id="SignalP"/>
    </source>
</evidence>
<evidence type="ECO:0000313" key="3">
    <source>
        <dbReference type="Proteomes" id="UP001501588"/>
    </source>
</evidence>
<dbReference type="EMBL" id="BAAAFZ010000009">
    <property type="protein sequence ID" value="GAA0574742.1"/>
    <property type="molecule type" value="Genomic_DNA"/>
</dbReference>
<feature type="chain" id="PRO_5046614571" description="DUF1080 domain-containing protein" evidence="1">
    <location>
        <begin position="30"/>
        <end position="223"/>
    </location>
</feature>
<comment type="caution">
    <text evidence="2">The sequence shown here is derived from an EMBL/GenBank/DDBJ whole genome shotgun (WGS) entry which is preliminary data.</text>
</comment>
<sequence>MGEAMTTRRSAVAALLAGAGLGAAAAAQAPPPPSTFEDAPTGAPPPGFTFALTGGGGPVRWVVLEDPSAPAGGKVLAETSQDRTDDRFPLAILDGFEARDAAVSVRFKPVSGTVDQAAGLMVRLRDPRNYYIARANALEGNVRLYRVVDGRRTQFAGVDVPVPLGRWQALGLRVEGDRFEVSLDGRELFTATDRTFAEAGRVGLWTKADSLTHFDGFEAEALR</sequence>
<dbReference type="InterPro" id="IPR006311">
    <property type="entry name" value="TAT_signal"/>
</dbReference>
<keyword evidence="3" id="KW-1185">Reference proteome</keyword>
<protein>
    <recommendedName>
        <fullName evidence="4">DUF1080 domain-containing protein</fullName>
    </recommendedName>
</protein>
<keyword evidence="1" id="KW-0732">Signal</keyword>
<dbReference type="PROSITE" id="PS51318">
    <property type="entry name" value="TAT"/>
    <property type="match status" value="1"/>
</dbReference>
<name>A0ABN1EUV7_9PROT</name>
<dbReference type="Proteomes" id="UP001501588">
    <property type="component" value="Unassembled WGS sequence"/>
</dbReference>
<evidence type="ECO:0008006" key="4">
    <source>
        <dbReference type="Google" id="ProtNLM"/>
    </source>
</evidence>
<accession>A0ABN1EUV7</accession>
<dbReference type="Gene3D" id="2.60.120.560">
    <property type="entry name" value="Exo-inulinase, domain 1"/>
    <property type="match status" value="1"/>
</dbReference>
<gene>
    <name evidence="2" type="ORF">GCM10009416_11810</name>
</gene>